<dbReference type="GO" id="GO:0008168">
    <property type="term" value="F:methyltransferase activity"/>
    <property type="evidence" value="ECO:0007669"/>
    <property type="project" value="UniProtKB-KW"/>
</dbReference>
<accession>A0A229UWF8</accession>
<sequence>MILENVPLARQLDIVFREIKGELAQLTSGTVFVQIRNNAVGKFGVRAFPIESRGDELMRMDSGLSERDVQSFRQTAVESLKMKRWSHGEILFEFAMKKNLLCTSVSFESNYNMASVLADPEHRRR</sequence>
<dbReference type="GO" id="GO:0032259">
    <property type="term" value="P:methylation"/>
    <property type="evidence" value="ECO:0007669"/>
    <property type="project" value="UniProtKB-KW"/>
</dbReference>
<evidence type="ECO:0000313" key="1">
    <source>
        <dbReference type="EMBL" id="OXM87663.1"/>
    </source>
</evidence>
<comment type="caution">
    <text evidence="1">The sequence shown here is derived from an EMBL/GenBank/DDBJ whole genome shotgun (WGS) entry which is preliminary data.</text>
</comment>
<keyword evidence="1" id="KW-0489">Methyltransferase</keyword>
<proteinExistence type="predicted"/>
<name>A0A229UWF8_9BACL</name>
<dbReference type="EMBL" id="NMQW01000003">
    <property type="protein sequence ID" value="OXM87663.1"/>
    <property type="molecule type" value="Genomic_DNA"/>
</dbReference>
<reference evidence="1 2" key="1">
    <citation type="submission" date="2017-07" db="EMBL/GenBank/DDBJ databases">
        <title>Genome sequencing and assembly of Paenibacillus rigui.</title>
        <authorList>
            <person name="Mayilraj S."/>
        </authorList>
    </citation>
    <scope>NUCLEOTIDE SEQUENCE [LARGE SCALE GENOMIC DNA]</scope>
    <source>
        <strain evidence="1 2">JCM 16352</strain>
    </source>
</reference>
<dbReference type="RefSeq" id="WP_094013589.1">
    <property type="nucleotide sequence ID" value="NZ_NMQW01000003.1"/>
</dbReference>
<keyword evidence="1" id="KW-0808">Transferase</keyword>
<gene>
    <name evidence="1" type="ORF">CF651_04120</name>
</gene>
<protein>
    <submittedName>
        <fullName evidence="1">O-methyltransferase</fullName>
    </submittedName>
</protein>
<evidence type="ECO:0000313" key="2">
    <source>
        <dbReference type="Proteomes" id="UP000215509"/>
    </source>
</evidence>
<dbReference type="AlphaFoldDB" id="A0A229UWF8"/>
<dbReference type="OrthoDB" id="2649617at2"/>
<dbReference type="Proteomes" id="UP000215509">
    <property type="component" value="Unassembled WGS sequence"/>
</dbReference>
<organism evidence="1 2">
    <name type="scientific">Paenibacillus rigui</name>
    <dbReference type="NCBI Taxonomy" id="554312"/>
    <lineage>
        <taxon>Bacteria</taxon>
        <taxon>Bacillati</taxon>
        <taxon>Bacillota</taxon>
        <taxon>Bacilli</taxon>
        <taxon>Bacillales</taxon>
        <taxon>Paenibacillaceae</taxon>
        <taxon>Paenibacillus</taxon>
    </lineage>
</organism>
<keyword evidence="2" id="KW-1185">Reference proteome</keyword>